<dbReference type="EMBL" id="QGKW02000717">
    <property type="protein sequence ID" value="KAF2598760.1"/>
    <property type="molecule type" value="Genomic_DNA"/>
</dbReference>
<gene>
    <name evidence="1" type="ORF">F2Q68_00009617</name>
</gene>
<evidence type="ECO:0000313" key="1">
    <source>
        <dbReference type="EMBL" id="KAF2598760.1"/>
    </source>
</evidence>
<reference evidence="1" key="1">
    <citation type="submission" date="2019-12" db="EMBL/GenBank/DDBJ databases">
        <title>Genome sequencing and annotation of Brassica cretica.</title>
        <authorList>
            <person name="Studholme D.J."/>
            <person name="Sarris P.F."/>
        </authorList>
    </citation>
    <scope>NUCLEOTIDE SEQUENCE</scope>
    <source>
        <strain evidence="1">PFS-001/15</strain>
        <tissue evidence="1">Leaf</tissue>
    </source>
</reference>
<accession>A0A8S9KTG7</accession>
<dbReference type="AlphaFoldDB" id="A0A8S9KTG7"/>
<comment type="caution">
    <text evidence="1">The sequence shown here is derived from an EMBL/GenBank/DDBJ whole genome shotgun (WGS) entry which is preliminary data.</text>
</comment>
<protein>
    <submittedName>
        <fullName evidence="1">Uncharacterized protein</fullName>
    </submittedName>
</protein>
<evidence type="ECO:0000313" key="2">
    <source>
        <dbReference type="Proteomes" id="UP000712281"/>
    </source>
</evidence>
<dbReference type="Proteomes" id="UP000712281">
    <property type="component" value="Unassembled WGS sequence"/>
</dbReference>
<name>A0A8S9KTG7_BRACR</name>
<sequence>MSVTIKNDPEVSIKISKDLRKAGVDHKWSGTVVELVGLSWTDSDKTAGLVSRYQLVLGGYLRRLLSSSRTVARAVSIAVGNSLIIGLLGRKEKLPGWLLSAGAVRDGWEEEKPPRTSFYSELRGLRKGGHAKQWCVRCGLSRVRRTEDGTMVRDVLTAVYGGYSPWDGVQAAEKEPAA</sequence>
<organism evidence="1 2">
    <name type="scientific">Brassica cretica</name>
    <name type="common">Mustard</name>
    <dbReference type="NCBI Taxonomy" id="69181"/>
    <lineage>
        <taxon>Eukaryota</taxon>
        <taxon>Viridiplantae</taxon>
        <taxon>Streptophyta</taxon>
        <taxon>Embryophyta</taxon>
        <taxon>Tracheophyta</taxon>
        <taxon>Spermatophyta</taxon>
        <taxon>Magnoliopsida</taxon>
        <taxon>eudicotyledons</taxon>
        <taxon>Gunneridae</taxon>
        <taxon>Pentapetalae</taxon>
        <taxon>rosids</taxon>
        <taxon>malvids</taxon>
        <taxon>Brassicales</taxon>
        <taxon>Brassicaceae</taxon>
        <taxon>Brassiceae</taxon>
        <taxon>Brassica</taxon>
    </lineage>
</organism>
<proteinExistence type="predicted"/>